<keyword evidence="2" id="KW-1185">Reference proteome</keyword>
<protein>
    <submittedName>
        <fullName evidence="1">Uncharacterized protein</fullName>
    </submittedName>
</protein>
<accession>A0ABZ3J4H6</accession>
<reference evidence="1" key="1">
    <citation type="submission" date="2024-05" db="EMBL/GenBank/DDBJ databases">
        <title>Isolation and characterization of Sporomusa carbonis sp. nov., a carboxydotrophic hydrogenogen in the genus of Sporomusa isolated from a charcoal burning pile.</title>
        <authorList>
            <person name="Boeer T."/>
            <person name="Rosenbaum F."/>
            <person name="Eysell L."/>
            <person name="Mueller V."/>
            <person name="Daniel R."/>
            <person name="Poehlein A."/>
        </authorList>
    </citation>
    <scope>NUCLEOTIDE SEQUENCE [LARGE SCALE GENOMIC DNA]</scope>
    <source>
        <strain evidence="1">DSM 3132</strain>
    </source>
</reference>
<dbReference type="Proteomes" id="UP000216052">
    <property type="component" value="Chromosome"/>
</dbReference>
<dbReference type="EMBL" id="CP155571">
    <property type="protein sequence ID" value="XFO72973.1"/>
    <property type="molecule type" value="Genomic_DNA"/>
</dbReference>
<sequence length="78" mass="9171">MKNVIYSYQSPCGRFVINEDKTNGLYNLFFRDDLELIAKDPNMLAFLVANFCLCNPNWDDFKDQIKDVPKTLTDWEKS</sequence>
<organism evidence="1 2">
    <name type="scientific">Sporomusa acidovorans (strain ATCC 49682 / DSM 3132 / Mol)</name>
    <dbReference type="NCBI Taxonomy" id="1123286"/>
    <lineage>
        <taxon>Bacteria</taxon>
        <taxon>Bacillati</taxon>
        <taxon>Bacillota</taxon>
        <taxon>Negativicutes</taxon>
        <taxon>Selenomonadales</taxon>
        <taxon>Sporomusaceae</taxon>
        <taxon>Sporomusa</taxon>
    </lineage>
</organism>
<name>A0ABZ3J4H6_SPOA4</name>
<dbReference type="RefSeq" id="WP_093794653.1">
    <property type="nucleotide sequence ID" value="NZ_CP155571.1"/>
</dbReference>
<gene>
    <name evidence="1" type="ORF">SPACI_030300</name>
</gene>
<proteinExistence type="predicted"/>
<evidence type="ECO:0000313" key="1">
    <source>
        <dbReference type="EMBL" id="XFO72973.1"/>
    </source>
</evidence>
<evidence type="ECO:0000313" key="2">
    <source>
        <dbReference type="Proteomes" id="UP000216052"/>
    </source>
</evidence>